<gene>
    <name evidence="2" type="ORF">E2C01_043044</name>
</gene>
<dbReference type="EMBL" id="VSRR010008755">
    <property type="protein sequence ID" value="MPC49247.1"/>
    <property type="molecule type" value="Genomic_DNA"/>
</dbReference>
<evidence type="ECO:0000313" key="2">
    <source>
        <dbReference type="EMBL" id="MPC49247.1"/>
    </source>
</evidence>
<dbReference type="Proteomes" id="UP000324222">
    <property type="component" value="Unassembled WGS sequence"/>
</dbReference>
<feature type="compositionally biased region" description="Polar residues" evidence="1">
    <location>
        <begin position="79"/>
        <end position="91"/>
    </location>
</feature>
<reference evidence="2 3" key="1">
    <citation type="submission" date="2019-05" db="EMBL/GenBank/DDBJ databases">
        <title>Another draft genome of Portunus trituberculatus and its Hox gene families provides insights of decapod evolution.</title>
        <authorList>
            <person name="Jeong J.-H."/>
            <person name="Song I."/>
            <person name="Kim S."/>
            <person name="Choi T."/>
            <person name="Kim D."/>
            <person name="Ryu S."/>
            <person name="Kim W."/>
        </authorList>
    </citation>
    <scope>NUCLEOTIDE SEQUENCE [LARGE SCALE GENOMIC DNA]</scope>
    <source>
        <tissue evidence="2">Muscle</tissue>
    </source>
</reference>
<name>A0A5B7FV15_PORTR</name>
<organism evidence="2 3">
    <name type="scientific">Portunus trituberculatus</name>
    <name type="common">Swimming crab</name>
    <name type="synonym">Neptunus trituberculatus</name>
    <dbReference type="NCBI Taxonomy" id="210409"/>
    <lineage>
        <taxon>Eukaryota</taxon>
        <taxon>Metazoa</taxon>
        <taxon>Ecdysozoa</taxon>
        <taxon>Arthropoda</taxon>
        <taxon>Crustacea</taxon>
        <taxon>Multicrustacea</taxon>
        <taxon>Malacostraca</taxon>
        <taxon>Eumalacostraca</taxon>
        <taxon>Eucarida</taxon>
        <taxon>Decapoda</taxon>
        <taxon>Pleocyemata</taxon>
        <taxon>Brachyura</taxon>
        <taxon>Eubrachyura</taxon>
        <taxon>Portunoidea</taxon>
        <taxon>Portunidae</taxon>
        <taxon>Portuninae</taxon>
        <taxon>Portunus</taxon>
    </lineage>
</organism>
<evidence type="ECO:0000256" key="1">
    <source>
        <dbReference type="SAM" id="MobiDB-lite"/>
    </source>
</evidence>
<feature type="region of interest" description="Disordered" evidence="1">
    <location>
        <begin position="45"/>
        <end position="97"/>
    </location>
</feature>
<evidence type="ECO:0000313" key="3">
    <source>
        <dbReference type="Proteomes" id="UP000324222"/>
    </source>
</evidence>
<protein>
    <submittedName>
        <fullName evidence="2">Uncharacterized protein</fullName>
    </submittedName>
</protein>
<keyword evidence="3" id="KW-1185">Reference proteome</keyword>
<dbReference type="AlphaFoldDB" id="A0A5B7FV15"/>
<comment type="caution">
    <text evidence="2">The sequence shown here is derived from an EMBL/GenBank/DDBJ whole genome shotgun (WGS) entry which is preliminary data.</text>
</comment>
<accession>A0A5B7FV15</accession>
<proteinExistence type="predicted"/>
<feature type="compositionally biased region" description="Low complexity" evidence="1">
    <location>
        <begin position="56"/>
        <end position="69"/>
    </location>
</feature>
<sequence>MPFSQDNCPNKAYHGCHKEGPFLCSRTGELRLALGIQHPVTYVPVVPEPAPTTQNSQATTPAQSPQQSPEEVEEDTAASLPTPSTQATSPLPSKIDSDWQEVCSTQPRWETWWGSGKPQLLRKTTRDDDNACSCSCSPSQSQKKWRWGFFRLLLADKTAVLLCPLYHPQWQNSVPLSFLTEQQLDTIMATHSCQNAIIVEKLRLEPASVKTSLY</sequence>